<dbReference type="SMART" id="SM00360">
    <property type="entry name" value="RRM"/>
    <property type="match status" value="2"/>
</dbReference>
<dbReference type="PROSITE" id="PS50102">
    <property type="entry name" value="RRM"/>
    <property type="match status" value="2"/>
</dbReference>
<evidence type="ECO:0000313" key="5">
    <source>
        <dbReference type="Proteomes" id="UP001211907"/>
    </source>
</evidence>
<keyword evidence="5" id="KW-1185">Reference proteome</keyword>
<protein>
    <submittedName>
        <fullName evidence="4">U2 small nuclear ribonucleoprotein B</fullName>
    </submittedName>
</protein>
<evidence type="ECO:0000256" key="2">
    <source>
        <dbReference type="PROSITE-ProRule" id="PRU00176"/>
    </source>
</evidence>
<gene>
    <name evidence="4" type="primary">SNRPB2</name>
    <name evidence="4" type="ORF">HK100_002941</name>
</gene>
<evidence type="ECO:0000256" key="1">
    <source>
        <dbReference type="ARBA" id="ARBA00022884"/>
    </source>
</evidence>
<dbReference type="InterPro" id="IPR000504">
    <property type="entry name" value="RRM_dom"/>
</dbReference>
<keyword evidence="4" id="KW-0687">Ribonucleoprotein</keyword>
<dbReference type="Proteomes" id="UP001211907">
    <property type="component" value="Unassembled WGS sequence"/>
</dbReference>
<feature type="domain" description="RRM" evidence="3">
    <location>
        <begin position="53"/>
        <end position="112"/>
    </location>
</feature>
<dbReference type="AlphaFoldDB" id="A0AAD5T6Z0"/>
<name>A0AAD5T6Z0_9FUNG</name>
<dbReference type="GO" id="GO:1990904">
    <property type="term" value="C:ribonucleoprotein complex"/>
    <property type="evidence" value="ECO:0007669"/>
    <property type="project" value="UniProtKB-KW"/>
</dbReference>
<dbReference type="GO" id="GO:0003723">
    <property type="term" value="F:RNA binding"/>
    <property type="evidence" value="ECO:0007669"/>
    <property type="project" value="UniProtKB-UniRule"/>
</dbReference>
<dbReference type="Pfam" id="PF00076">
    <property type="entry name" value="RRM_1"/>
    <property type="match status" value="2"/>
</dbReference>
<dbReference type="FunFam" id="3.30.70.330:FF:000029">
    <property type="entry name" value="U2 small nuclear ribonucleoprotein B"/>
    <property type="match status" value="1"/>
</dbReference>
<dbReference type="CDD" id="cd12247">
    <property type="entry name" value="RRM2_U1A_like"/>
    <property type="match status" value="1"/>
</dbReference>
<dbReference type="PANTHER" id="PTHR10501">
    <property type="entry name" value="U1 SMALL NUCLEAR RIBONUCLEOPROTEIN A/U2 SMALL NUCLEAR RIBONUCLEOPROTEIN B"/>
    <property type="match status" value="1"/>
</dbReference>
<organism evidence="4 5">
    <name type="scientific">Physocladia obscura</name>
    <dbReference type="NCBI Taxonomy" id="109957"/>
    <lineage>
        <taxon>Eukaryota</taxon>
        <taxon>Fungi</taxon>
        <taxon>Fungi incertae sedis</taxon>
        <taxon>Chytridiomycota</taxon>
        <taxon>Chytridiomycota incertae sedis</taxon>
        <taxon>Chytridiomycetes</taxon>
        <taxon>Chytridiales</taxon>
        <taxon>Chytriomycetaceae</taxon>
        <taxon>Physocladia</taxon>
    </lineage>
</organism>
<reference evidence="4" key="1">
    <citation type="submission" date="2020-05" db="EMBL/GenBank/DDBJ databases">
        <title>Phylogenomic resolution of chytrid fungi.</title>
        <authorList>
            <person name="Stajich J.E."/>
            <person name="Amses K."/>
            <person name="Simmons R."/>
            <person name="Seto K."/>
            <person name="Myers J."/>
            <person name="Bonds A."/>
            <person name="Quandt C.A."/>
            <person name="Barry K."/>
            <person name="Liu P."/>
            <person name="Grigoriev I."/>
            <person name="Longcore J.E."/>
            <person name="James T.Y."/>
        </authorList>
    </citation>
    <scope>NUCLEOTIDE SEQUENCE</scope>
    <source>
        <strain evidence="4">JEL0513</strain>
    </source>
</reference>
<comment type="caution">
    <text evidence="4">The sequence shown here is derived from an EMBL/GenBank/DDBJ whole genome shotgun (WGS) entry which is preliminary data.</text>
</comment>
<evidence type="ECO:0000259" key="3">
    <source>
        <dbReference type="PROSITE" id="PS50102"/>
    </source>
</evidence>
<keyword evidence="1 2" id="KW-0694">RNA-binding</keyword>
<sequence>MQTFVPPSNQLAPGSSGSIVVPGLGIAVQSAPRRRPMAVAPSEPNPTAIITGLEAIFSGFGEILQVRAKSNIKLRGQAFVTFKDIEAATKALSEVQGFPLFSLPLDIQYSRDRNFIFSKADGTLEQHKKRRVEEQAVRAKEPKKAKSEVPTLGATGWFPGGAPMPAEFLPPNSILFIENLPAETSNEEKLQELFQQIPGFKEVRLVPGKSDIAFVEYESEAQATIAKQQLNSFQILPDREMRVTYARK</sequence>
<dbReference type="InterPro" id="IPR012677">
    <property type="entry name" value="Nucleotide-bd_a/b_plait_sf"/>
</dbReference>
<feature type="domain" description="RRM" evidence="3">
    <location>
        <begin position="173"/>
        <end position="248"/>
    </location>
</feature>
<dbReference type="Gene3D" id="3.30.70.330">
    <property type="match status" value="2"/>
</dbReference>
<accession>A0AAD5T6Z0</accession>
<dbReference type="EMBL" id="JADGJH010000170">
    <property type="protein sequence ID" value="KAJ3135214.1"/>
    <property type="molecule type" value="Genomic_DNA"/>
</dbReference>
<dbReference type="SUPFAM" id="SSF54928">
    <property type="entry name" value="RNA-binding domain, RBD"/>
    <property type="match status" value="2"/>
</dbReference>
<proteinExistence type="predicted"/>
<dbReference type="InterPro" id="IPR035979">
    <property type="entry name" value="RBD_domain_sf"/>
</dbReference>
<evidence type="ECO:0000313" key="4">
    <source>
        <dbReference type="EMBL" id="KAJ3135214.1"/>
    </source>
</evidence>